<dbReference type="AlphaFoldDB" id="A0A5R9GE64"/>
<comment type="caution">
    <text evidence="2">The sequence shown here is derived from an EMBL/GenBank/DDBJ whole genome shotgun (WGS) entry which is preliminary data.</text>
</comment>
<gene>
    <name evidence="2" type="ORF">FE782_18010</name>
</gene>
<keyword evidence="1" id="KW-0812">Transmembrane</keyword>
<protein>
    <recommendedName>
        <fullName evidence="4">Membrane protein YmcC</fullName>
    </recommendedName>
</protein>
<dbReference type="OrthoDB" id="2082317at2"/>
<evidence type="ECO:0000256" key="1">
    <source>
        <dbReference type="SAM" id="Phobius"/>
    </source>
</evidence>
<evidence type="ECO:0000313" key="2">
    <source>
        <dbReference type="EMBL" id="TLS50943.1"/>
    </source>
</evidence>
<feature type="transmembrane region" description="Helical" evidence="1">
    <location>
        <begin position="36"/>
        <end position="55"/>
    </location>
</feature>
<reference evidence="2 3" key="1">
    <citation type="submission" date="2019-05" db="EMBL/GenBank/DDBJ databases">
        <authorList>
            <person name="Narsing Rao M.P."/>
            <person name="Li W.J."/>
        </authorList>
    </citation>
    <scope>NUCLEOTIDE SEQUENCE [LARGE SCALE GENOMIC DNA]</scope>
    <source>
        <strain evidence="2 3">SYSU_K30003</strain>
    </source>
</reference>
<organism evidence="2 3">
    <name type="scientific">Paenibacillus antri</name>
    <dbReference type="NCBI Taxonomy" id="2582848"/>
    <lineage>
        <taxon>Bacteria</taxon>
        <taxon>Bacillati</taxon>
        <taxon>Bacillota</taxon>
        <taxon>Bacilli</taxon>
        <taxon>Bacillales</taxon>
        <taxon>Paenibacillaceae</taxon>
        <taxon>Paenibacillus</taxon>
    </lineage>
</organism>
<sequence>MNLIAWSIVACEIAFWIVIGLGLIVRYVFHKKALGLALLALTPVIDLILLVIAGFDLRSGATATTAHAIAAVYIGVSVAFGKSMIQWADDRFRYYVTKQGAKPAKRYGMEYAKHYMIGWVRHLVAYAIGAGLLLLTHWLVGDAARTEALMGTARLWTLVLGIDFLIGVSNFVWPKRAKAEA</sequence>
<keyword evidence="3" id="KW-1185">Reference proteome</keyword>
<feature type="transmembrane region" description="Helical" evidence="1">
    <location>
        <begin position="153"/>
        <end position="173"/>
    </location>
</feature>
<keyword evidence="1" id="KW-1133">Transmembrane helix</keyword>
<keyword evidence="1" id="KW-0472">Membrane</keyword>
<dbReference type="RefSeq" id="WP_138195629.1">
    <property type="nucleotide sequence ID" value="NZ_VCIW01000012.1"/>
</dbReference>
<evidence type="ECO:0008006" key="4">
    <source>
        <dbReference type="Google" id="ProtNLM"/>
    </source>
</evidence>
<name>A0A5R9GE64_9BACL</name>
<evidence type="ECO:0000313" key="3">
    <source>
        <dbReference type="Proteomes" id="UP000309676"/>
    </source>
</evidence>
<feature type="transmembrane region" description="Helical" evidence="1">
    <location>
        <begin position="6"/>
        <end position="29"/>
    </location>
</feature>
<feature type="transmembrane region" description="Helical" evidence="1">
    <location>
        <begin position="123"/>
        <end position="141"/>
    </location>
</feature>
<dbReference type="Proteomes" id="UP000309676">
    <property type="component" value="Unassembled WGS sequence"/>
</dbReference>
<feature type="transmembrane region" description="Helical" evidence="1">
    <location>
        <begin position="61"/>
        <end position="81"/>
    </location>
</feature>
<proteinExistence type="predicted"/>
<dbReference type="EMBL" id="VCIW01000012">
    <property type="protein sequence ID" value="TLS50943.1"/>
    <property type="molecule type" value="Genomic_DNA"/>
</dbReference>
<accession>A0A5R9GE64</accession>